<evidence type="ECO:0000259" key="1">
    <source>
        <dbReference type="PROSITE" id="PS50075"/>
    </source>
</evidence>
<keyword evidence="3" id="KW-1185">Reference proteome</keyword>
<evidence type="ECO:0000313" key="3">
    <source>
        <dbReference type="Proteomes" id="UP000253782"/>
    </source>
</evidence>
<dbReference type="InterPro" id="IPR009081">
    <property type="entry name" value="PP-bd_ACP"/>
</dbReference>
<name>A0A369UNP4_9GAMM</name>
<protein>
    <submittedName>
        <fullName evidence="2">Acyl carrier protein</fullName>
    </submittedName>
</protein>
<dbReference type="PROSITE" id="PS50075">
    <property type="entry name" value="CARRIER"/>
    <property type="match status" value="1"/>
</dbReference>
<dbReference type="Gene3D" id="1.10.1200.10">
    <property type="entry name" value="ACP-like"/>
    <property type="match status" value="1"/>
</dbReference>
<gene>
    <name evidence="2" type="ORF">DVJ77_10930</name>
</gene>
<dbReference type="Proteomes" id="UP000253782">
    <property type="component" value="Unassembled WGS sequence"/>
</dbReference>
<dbReference type="SUPFAM" id="SSF47336">
    <property type="entry name" value="ACP-like"/>
    <property type="match status" value="1"/>
</dbReference>
<proteinExistence type="predicted"/>
<dbReference type="EMBL" id="QQAH01000009">
    <property type="protein sequence ID" value="RDD81675.1"/>
    <property type="molecule type" value="Genomic_DNA"/>
</dbReference>
<dbReference type="OrthoDB" id="7063706at2"/>
<dbReference type="Pfam" id="PF00550">
    <property type="entry name" value="PP-binding"/>
    <property type="match status" value="1"/>
</dbReference>
<reference evidence="2 3" key="1">
    <citation type="submission" date="2018-07" db="EMBL/GenBank/DDBJ databases">
        <title>Dyella tabacisoli L4-6T, whole genome shotgun sequence.</title>
        <authorList>
            <person name="Zhou X.-K."/>
            <person name="Li W.-J."/>
            <person name="Duan Y.-Q."/>
        </authorList>
    </citation>
    <scope>NUCLEOTIDE SEQUENCE [LARGE SCALE GENOMIC DNA]</scope>
    <source>
        <strain evidence="2 3">L4-6</strain>
    </source>
</reference>
<comment type="caution">
    <text evidence="2">The sequence shown here is derived from an EMBL/GenBank/DDBJ whole genome shotgun (WGS) entry which is preliminary data.</text>
</comment>
<dbReference type="AlphaFoldDB" id="A0A369UNP4"/>
<sequence length="95" mass="10560">MTFRKAIMSTQQETFDIIAKQAKIDIATIKPESTLKDLGIASLDAIEVIFDLEEHFGVNLPNEDTNFETDTVGHLVDAIDRQLALKSEPQNPTDS</sequence>
<organism evidence="2 3">
    <name type="scientific">Dyella tabacisoli</name>
    <dbReference type="NCBI Taxonomy" id="2282381"/>
    <lineage>
        <taxon>Bacteria</taxon>
        <taxon>Pseudomonadati</taxon>
        <taxon>Pseudomonadota</taxon>
        <taxon>Gammaproteobacteria</taxon>
        <taxon>Lysobacterales</taxon>
        <taxon>Rhodanobacteraceae</taxon>
        <taxon>Dyella</taxon>
    </lineage>
</organism>
<accession>A0A369UNP4</accession>
<dbReference type="InterPro" id="IPR036736">
    <property type="entry name" value="ACP-like_sf"/>
</dbReference>
<feature type="domain" description="Carrier" evidence="1">
    <location>
        <begin position="8"/>
        <end position="83"/>
    </location>
</feature>
<evidence type="ECO:0000313" key="2">
    <source>
        <dbReference type="EMBL" id="RDD81675.1"/>
    </source>
</evidence>